<evidence type="ECO:0000313" key="3">
    <source>
        <dbReference type="Proteomes" id="UP000659698"/>
    </source>
</evidence>
<dbReference type="RefSeq" id="WP_186636642.1">
    <property type="nucleotide sequence ID" value="NZ_JACOAF010000022.1"/>
</dbReference>
<keyword evidence="3" id="KW-1185">Reference proteome</keyword>
<name>A0ABR6VRW2_9BACT</name>
<feature type="domain" description="GAF" evidence="1">
    <location>
        <begin position="40"/>
        <end position="158"/>
    </location>
</feature>
<organism evidence="2 3">
    <name type="scientific">Rufibacter sediminis</name>
    <dbReference type="NCBI Taxonomy" id="2762756"/>
    <lineage>
        <taxon>Bacteria</taxon>
        <taxon>Pseudomonadati</taxon>
        <taxon>Bacteroidota</taxon>
        <taxon>Cytophagia</taxon>
        <taxon>Cytophagales</taxon>
        <taxon>Hymenobacteraceae</taxon>
        <taxon>Rufibacter</taxon>
    </lineage>
</organism>
<comment type="caution">
    <text evidence="2">The sequence shown here is derived from an EMBL/GenBank/DDBJ whole genome shotgun (WGS) entry which is preliminary data.</text>
</comment>
<sequence>MLGNWNTRLEVVWSSEEKAALDAAVLLTQRSEHASYVSDVLHFLYQHSGAHVVMICHRTPVPGEMKILQILFQGKPYPTQATYPLAGTPCANVSRHGVLYFDSGVKDRFPLDIYLGEYGIESYFGAPLLNASDELVGVVALQHQKSLPNPHFLELLLTILSPSLEAVLEKVSSPTTA</sequence>
<dbReference type="Pfam" id="PF01590">
    <property type="entry name" value="GAF"/>
    <property type="match status" value="1"/>
</dbReference>
<dbReference type="EMBL" id="JACOAF010000022">
    <property type="protein sequence ID" value="MBC3539942.1"/>
    <property type="molecule type" value="Genomic_DNA"/>
</dbReference>
<evidence type="ECO:0000259" key="1">
    <source>
        <dbReference type="Pfam" id="PF01590"/>
    </source>
</evidence>
<reference evidence="2 3" key="1">
    <citation type="journal article" date="2019" name="Int. J. Syst. Evol. Microbiol.">
        <title>Rufibacter sediminis sp. nov., isolated from freshwater lake sediment.</title>
        <authorList>
            <person name="Qu J.H."/>
            <person name="Zhang L.J."/>
            <person name="Fu Y.H."/>
            <person name="Li H.F."/>
        </authorList>
    </citation>
    <scope>NUCLEOTIDE SEQUENCE [LARGE SCALE GENOMIC DNA]</scope>
    <source>
        <strain evidence="2 3">H-1</strain>
    </source>
</reference>
<proteinExistence type="predicted"/>
<accession>A0ABR6VRW2</accession>
<evidence type="ECO:0000313" key="2">
    <source>
        <dbReference type="EMBL" id="MBC3539942.1"/>
    </source>
</evidence>
<protein>
    <submittedName>
        <fullName evidence="2">GAF domain-containing protein</fullName>
    </submittedName>
</protein>
<gene>
    <name evidence="2" type="ORF">H7U12_09620</name>
</gene>
<dbReference type="SUPFAM" id="SSF55781">
    <property type="entry name" value="GAF domain-like"/>
    <property type="match status" value="1"/>
</dbReference>
<dbReference type="Proteomes" id="UP000659698">
    <property type="component" value="Unassembled WGS sequence"/>
</dbReference>
<dbReference type="InterPro" id="IPR003018">
    <property type="entry name" value="GAF"/>
</dbReference>